<organism evidence="5 6">
    <name type="scientific">Nocardia huaxiensis</name>
    <dbReference type="NCBI Taxonomy" id="2755382"/>
    <lineage>
        <taxon>Bacteria</taxon>
        <taxon>Bacillati</taxon>
        <taxon>Actinomycetota</taxon>
        <taxon>Actinomycetes</taxon>
        <taxon>Mycobacteriales</taxon>
        <taxon>Nocardiaceae</taxon>
        <taxon>Nocardia</taxon>
    </lineage>
</organism>
<dbReference type="SUPFAM" id="SSF52540">
    <property type="entry name" value="P-loop containing nucleoside triphosphate hydrolases"/>
    <property type="match status" value="1"/>
</dbReference>
<dbReference type="RefSeq" id="WP_181581431.1">
    <property type="nucleotide sequence ID" value="NZ_CP059399.1"/>
</dbReference>
<dbReference type="Proteomes" id="UP000515512">
    <property type="component" value="Chromosome"/>
</dbReference>
<dbReference type="InterPro" id="IPR049052">
    <property type="entry name" value="nSTAND1"/>
</dbReference>
<reference evidence="5 6" key="1">
    <citation type="submission" date="2020-07" db="EMBL/GenBank/DDBJ databases">
        <authorList>
            <person name="Zhuang K."/>
            <person name="Ran Y."/>
        </authorList>
    </citation>
    <scope>NUCLEOTIDE SEQUENCE [LARGE SCALE GENOMIC DNA]</scope>
    <source>
        <strain evidence="5 6">WCH-YHL-001</strain>
    </source>
</reference>
<dbReference type="SUPFAM" id="SSF82171">
    <property type="entry name" value="DPP6 N-terminal domain-like"/>
    <property type="match status" value="1"/>
</dbReference>
<accession>A0A7D6V8D3</accession>
<evidence type="ECO:0000313" key="6">
    <source>
        <dbReference type="Proteomes" id="UP000515512"/>
    </source>
</evidence>
<proteinExistence type="predicted"/>
<dbReference type="SUPFAM" id="SSF50998">
    <property type="entry name" value="Quinoprotein alcohol dehydrogenase-like"/>
    <property type="match status" value="1"/>
</dbReference>
<dbReference type="PANTHER" id="PTHR19879">
    <property type="entry name" value="TRANSCRIPTION INITIATION FACTOR TFIID"/>
    <property type="match status" value="1"/>
</dbReference>
<dbReference type="PROSITE" id="PS50294">
    <property type="entry name" value="WD_REPEATS_REGION"/>
    <property type="match status" value="2"/>
</dbReference>
<dbReference type="InterPro" id="IPR001680">
    <property type="entry name" value="WD40_rpt"/>
</dbReference>
<evidence type="ECO:0000256" key="3">
    <source>
        <dbReference type="PROSITE-ProRule" id="PRU00221"/>
    </source>
</evidence>
<dbReference type="PROSITE" id="PS00678">
    <property type="entry name" value="WD_REPEATS_1"/>
    <property type="match status" value="1"/>
</dbReference>
<keyword evidence="2" id="KW-0677">Repeat</keyword>
<dbReference type="PANTHER" id="PTHR19879:SF9">
    <property type="entry name" value="TRANSCRIPTION INITIATION FACTOR TFIID SUBUNIT 5"/>
    <property type="match status" value="1"/>
</dbReference>
<dbReference type="PROSITE" id="PS50082">
    <property type="entry name" value="WD_REPEATS_2"/>
    <property type="match status" value="2"/>
</dbReference>
<gene>
    <name evidence="5" type="ORF">H0264_34615</name>
</gene>
<feature type="repeat" description="WD" evidence="3">
    <location>
        <begin position="1206"/>
        <end position="1247"/>
    </location>
</feature>
<dbReference type="SMART" id="SM00320">
    <property type="entry name" value="WD40"/>
    <property type="match status" value="7"/>
</dbReference>
<evidence type="ECO:0000259" key="4">
    <source>
        <dbReference type="Pfam" id="PF20703"/>
    </source>
</evidence>
<dbReference type="Gene3D" id="2.130.10.10">
    <property type="entry name" value="YVTN repeat-like/Quinoprotein amine dehydrogenase"/>
    <property type="match status" value="4"/>
</dbReference>
<dbReference type="InterPro" id="IPR019775">
    <property type="entry name" value="WD40_repeat_CS"/>
</dbReference>
<protein>
    <recommendedName>
        <fullName evidence="4">Novel STAND NTPase 1 domain-containing protein</fullName>
    </recommendedName>
</protein>
<dbReference type="KEGG" id="nhu:H0264_34615"/>
<feature type="domain" description="Novel STAND NTPase 1" evidence="4">
    <location>
        <begin position="126"/>
        <end position="498"/>
    </location>
</feature>
<name>A0A7D6V8D3_9NOCA</name>
<keyword evidence="1 3" id="KW-0853">WD repeat</keyword>
<dbReference type="EMBL" id="CP059399">
    <property type="protein sequence ID" value="QLY30232.1"/>
    <property type="molecule type" value="Genomic_DNA"/>
</dbReference>
<dbReference type="InterPro" id="IPR015943">
    <property type="entry name" value="WD40/YVTN_repeat-like_dom_sf"/>
</dbReference>
<feature type="repeat" description="WD" evidence="3">
    <location>
        <begin position="972"/>
        <end position="1007"/>
    </location>
</feature>
<keyword evidence="6" id="KW-1185">Reference proteome</keyword>
<dbReference type="Pfam" id="PF20703">
    <property type="entry name" value="nSTAND1"/>
    <property type="match status" value="1"/>
</dbReference>
<sequence length="1321" mass="142139">MTDDSTTDVRTTSPRADFARRFAELYAAAGNPTLRRVATAAENRMRAAHGNRAGGASAQRISDWKAGRNVPARFESLLPVVLTLIDLARKSGTPLARELAETREWQRLWHAATTWDPDADTESACPYPGLTSYGPRDRHLFFGRTRNTAELTALVRETAGSATRIVAVVGASGAGKSSLLAAGLAPSLTDWNVTAFTPGTHPVTALRAATENPGAGSGVVPAHLLLIDQFEELFTTCDSEPERAEFLTALHDCATRAEQPVTVVLAVRADFYGHCLSYPVLQDTLEHRSYLLGPMRMDELAQAISGPARAAGLELETGLEELVITELCGAEAAHDHRGYDPGALPLLSHVMAATWQHREGRRLTVSGYRKAGGVVGSVAETAENAWNELTPPQQEAAHDILLALVAVGQDSRDTRRPGNRAELLRRAATVEDATAALELLSAARLVSLDADAVTLTHEIVLSSWPRLRGWIDSDRVGYLVRQRTETDAVEWNSKDREPSLLYSGARLQQALDNTGALPAGSPAHEFLAASTAARDHAQRRSSRGKAILALLGVVLLILGFATYTQTRSVREQRADRTFAAVVAEANRQWTSNPALSAQLYLVAHELRPGDPDVEAKLLQTQHIPLAKSLSGHTEPGQWAGYVPGGRALASIGSEALQLWDMQDPLHPRKLGQPIPDVQSATFSPDGTLMATPETNWSTYQWKTRLWDIRDLENPRELATLHDTEAGQPDEAVFLADGRTLAVLTASHLQLWDITVPAAPIPGRAWPVSNGQAPMVFGTLELSADRKTLAVIRPSTTDSFDTVQLWNVSAPSAPARIPGELRGPSTGIREAAFSPDGRLLAIGTGNSSMLPLGRDSGKVQIWDISDPTHPRTPGPILETGESGGHGLAFSPDSRVLAAGTDDGAALWNIVELGSPTRIGGNLTLGPAVCHWRGTSKPCEDKPSWLTFGPDGATLTGVSSGGALIVWSLPTTVLDGHAGWTAAPMFDSTGQRMVTASTDGRITVWDARNPLTPLRIGEHRLEPELYNFTLSPDGRTLVVNDFSTTAILLDLSDPAHIRQLGTWQQSEKYSRWMLSPDWKFMATTDGERTIQLWDLSDLAHPAPIGTTITTVWRSPWVVFGPGNRTIAVTSGGSFGLADSDGFEATLWDIADPAHPRTLGELLRAPAGSPFLNITFTPDLATMLVADGSSLQNWDISDPARPARLGAAVTTNPISVGAIEFSADGRTMLTGGGDSTVQLWDYTDRANPTRIGSPIVDPGPASWAIGFGPGDRILAGATLGGEIRLWDLDVQHAIDRACAVTGELWTPELWERYLPQLAYDPPCD</sequence>
<dbReference type="InterPro" id="IPR027417">
    <property type="entry name" value="P-loop_NTPase"/>
</dbReference>
<evidence type="ECO:0000256" key="1">
    <source>
        <dbReference type="ARBA" id="ARBA00022574"/>
    </source>
</evidence>
<evidence type="ECO:0000256" key="2">
    <source>
        <dbReference type="ARBA" id="ARBA00022737"/>
    </source>
</evidence>
<dbReference type="InterPro" id="IPR011047">
    <property type="entry name" value="Quinoprotein_ADH-like_sf"/>
</dbReference>
<dbReference type="Pfam" id="PF00400">
    <property type="entry name" value="WD40"/>
    <property type="match status" value="3"/>
</dbReference>
<evidence type="ECO:0000313" key="5">
    <source>
        <dbReference type="EMBL" id="QLY30232.1"/>
    </source>
</evidence>